<keyword evidence="2" id="KW-1185">Reference proteome</keyword>
<accession>A0A0E0KFS6</accession>
<organism evidence="1">
    <name type="scientific">Oryza punctata</name>
    <name type="common">Red rice</name>
    <dbReference type="NCBI Taxonomy" id="4537"/>
    <lineage>
        <taxon>Eukaryota</taxon>
        <taxon>Viridiplantae</taxon>
        <taxon>Streptophyta</taxon>
        <taxon>Embryophyta</taxon>
        <taxon>Tracheophyta</taxon>
        <taxon>Spermatophyta</taxon>
        <taxon>Magnoliopsida</taxon>
        <taxon>Liliopsida</taxon>
        <taxon>Poales</taxon>
        <taxon>Poaceae</taxon>
        <taxon>BOP clade</taxon>
        <taxon>Oryzoideae</taxon>
        <taxon>Oryzeae</taxon>
        <taxon>Oryzinae</taxon>
        <taxon>Oryza</taxon>
    </lineage>
</organism>
<dbReference type="AlphaFoldDB" id="A0A0E0KFS6"/>
<evidence type="ECO:0000313" key="2">
    <source>
        <dbReference type="Proteomes" id="UP000026962"/>
    </source>
</evidence>
<reference evidence="1" key="2">
    <citation type="submission" date="2018-05" db="EMBL/GenBank/DDBJ databases">
        <title>OpunRS2 (Oryza punctata Reference Sequence Version 2).</title>
        <authorList>
            <person name="Zhang J."/>
            <person name="Kudrna D."/>
            <person name="Lee S."/>
            <person name="Talag J."/>
            <person name="Welchert J."/>
            <person name="Wing R.A."/>
        </authorList>
    </citation>
    <scope>NUCLEOTIDE SEQUENCE [LARGE SCALE GENOMIC DNA]</scope>
</reference>
<proteinExistence type="predicted"/>
<evidence type="ECO:0000313" key="1">
    <source>
        <dbReference type="EnsemblPlants" id="OPUNC03G22230.1"/>
    </source>
</evidence>
<dbReference type="HOGENOM" id="CLU_2726586_0_0_1"/>
<reference evidence="1" key="1">
    <citation type="submission" date="2015-04" db="UniProtKB">
        <authorList>
            <consortium name="EnsemblPlants"/>
        </authorList>
    </citation>
    <scope>IDENTIFICATION</scope>
</reference>
<sequence length="72" mass="8182">MANSGGIWKEKGRNNARVFEAVPCSPAGVTATATATIIEEWWTWRKVIYISTIQHSRLSRKATRCNIRTSFR</sequence>
<protein>
    <submittedName>
        <fullName evidence="1">Uncharacterized protein</fullName>
    </submittedName>
</protein>
<name>A0A0E0KFS6_ORYPU</name>
<dbReference type="Proteomes" id="UP000026962">
    <property type="component" value="Chromosome 3"/>
</dbReference>
<dbReference type="Gramene" id="OPUNC03G22230.1">
    <property type="protein sequence ID" value="OPUNC03G22230.1"/>
    <property type="gene ID" value="OPUNC03G22230"/>
</dbReference>
<dbReference type="EnsemblPlants" id="OPUNC03G22230.1">
    <property type="protein sequence ID" value="OPUNC03G22230.1"/>
    <property type="gene ID" value="OPUNC03G22230"/>
</dbReference>